<evidence type="ECO:0000313" key="6">
    <source>
        <dbReference type="Proteomes" id="UP000295293"/>
    </source>
</evidence>
<accession>A0A4R6Z0U1</accession>
<evidence type="ECO:0000256" key="3">
    <source>
        <dbReference type="ARBA" id="ARBA00023002"/>
    </source>
</evidence>
<keyword evidence="6" id="KW-1185">Reference proteome</keyword>
<gene>
    <name evidence="5" type="ORF">DFR29_105227</name>
</gene>
<comment type="similarity">
    <text evidence="1 4">Belongs to the short-chain dehydrogenases/reductases (SDR) family.</text>
</comment>
<evidence type="ECO:0000256" key="1">
    <source>
        <dbReference type="ARBA" id="ARBA00006484"/>
    </source>
</evidence>
<reference evidence="5 6" key="1">
    <citation type="submission" date="2019-03" db="EMBL/GenBank/DDBJ databases">
        <title>Genomic Encyclopedia of Type Strains, Phase IV (KMG-IV): sequencing the most valuable type-strain genomes for metagenomic binning, comparative biology and taxonomic classification.</title>
        <authorList>
            <person name="Goeker M."/>
        </authorList>
    </citation>
    <scope>NUCLEOTIDE SEQUENCE [LARGE SCALE GENOMIC DNA]</scope>
    <source>
        <strain evidence="5 6">DSM 21667</strain>
    </source>
</reference>
<proteinExistence type="inferred from homology"/>
<dbReference type="InterPro" id="IPR036291">
    <property type="entry name" value="NAD(P)-bd_dom_sf"/>
</dbReference>
<sequence length="302" mass="32128">MNAEFFHGKVAVITGAGSGFGREFALLGASLGMQLVLADVQADALEQTVAQVQERGAQVLSRIADVADAAQVEALAVAAEERFGLVHHVFNNAGVGSAGLVWENTLQDWQWTLGVNLWGVINGVRSFVPRMLAAAKADPAYRGHVVNTASMAGLVTPPLSGVYNVSKHAVVALSETLHHDLALVSEQVHCSVLCPYYVPTGIHVSHRNRPAEQANAGPATQSQRVAQAFVAKAVTSGKVTAQDVAKLTFEAIAAQRFYIVSHPQALDGVRLRADDIVGLRQPTDPFSQREGLRESLVDALKS</sequence>
<organism evidence="5 6">
    <name type="scientific">Tahibacter aquaticus</name>
    <dbReference type="NCBI Taxonomy" id="520092"/>
    <lineage>
        <taxon>Bacteria</taxon>
        <taxon>Pseudomonadati</taxon>
        <taxon>Pseudomonadota</taxon>
        <taxon>Gammaproteobacteria</taxon>
        <taxon>Lysobacterales</taxon>
        <taxon>Rhodanobacteraceae</taxon>
        <taxon>Tahibacter</taxon>
    </lineage>
</organism>
<dbReference type="Gene3D" id="3.40.50.720">
    <property type="entry name" value="NAD(P)-binding Rossmann-like Domain"/>
    <property type="match status" value="1"/>
</dbReference>
<dbReference type="PRINTS" id="PR00080">
    <property type="entry name" value="SDRFAMILY"/>
</dbReference>
<dbReference type="SUPFAM" id="SSF51735">
    <property type="entry name" value="NAD(P)-binding Rossmann-fold domains"/>
    <property type="match status" value="1"/>
</dbReference>
<dbReference type="RefSeq" id="WP_133818546.1">
    <property type="nucleotide sequence ID" value="NZ_SNZH01000005.1"/>
</dbReference>
<evidence type="ECO:0000256" key="2">
    <source>
        <dbReference type="ARBA" id="ARBA00022857"/>
    </source>
</evidence>
<dbReference type="PROSITE" id="PS00061">
    <property type="entry name" value="ADH_SHORT"/>
    <property type="match status" value="1"/>
</dbReference>
<dbReference type="OrthoDB" id="9810734at2"/>
<protein>
    <submittedName>
        <fullName evidence="5">Short-subunit dehydrogenase</fullName>
    </submittedName>
</protein>
<evidence type="ECO:0000313" key="5">
    <source>
        <dbReference type="EMBL" id="TDR45044.1"/>
    </source>
</evidence>
<dbReference type="InterPro" id="IPR020904">
    <property type="entry name" value="Sc_DH/Rdtase_CS"/>
</dbReference>
<dbReference type="EMBL" id="SNZH01000005">
    <property type="protein sequence ID" value="TDR45044.1"/>
    <property type="molecule type" value="Genomic_DNA"/>
</dbReference>
<dbReference type="AlphaFoldDB" id="A0A4R6Z0U1"/>
<dbReference type="PANTHER" id="PTHR43391">
    <property type="entry name" value="RETINOL DEHYDROGENASE-RELATED"/>
    <property type="match status" value="1"/>
</dbReference>
<dbReference type="Pfam" id="PF00106">
    <property type="entry name" value="adh_short"/>
    <property type="match status" value="1"/>
</dbReference>
<dbReference type="NCBIfam" id="NF004843">
    <property type="entry name" value="PRK06194.1"/>
    <property type="match status" value="1"/>
</dbReference>
<dbReference type="CDD" id="cd05233">
    <property type="entry name" value="SDR_c"/>
    <property type="match status" value="1"/>
</dbReference>
<keyword evidence="2" id="KW-0521">NADP</keyword>
<dbReference type="PANTHER" id="PTHR43391:SF14">
    <property type="entry name" value="DEHYDROGENASE_REDUCTASE SDR FAMILY PROTEIN 7-LIKE"/>
    <property type="match status" value="1"/>
</dbReference>
<name>A0A4R6Z0U1_9GAMM</name>
<evidence type="ECO:0000256" key="4">
    <source>
        <dbReference type="RuleBase" id="RU000363"/>
    </source>
</evidence>
<keyword evidence="3" id="KW-0560">Oxidoreductase</keyword>
<comment type="caution">
    <text evidence="5">The sequence shown here is derived from an EMBL/GenBank/DDBJ whole genome shotgun (WGS) entry which is preliminary data.</text>
</comment>
<dbReference type="GO" id="GO:0016491">
    <property type="term" value="F:oxidoreductase activity"/>
    <property type="evidence" value="ECO:0007669"/>
    <property type="project" value="UniProtKB-KW"/>
</dbReference>
<dbReference type="Proteomes" id="UP000295293">
    <property type="component" value="Unassembled WGS sequence"/>
</dbReference>
<dbReference type="InterPro" id="IPR002347">
    <property type="entry name" value="SDR_fam"/>
</dbReference>
<dbReference type="PRINTS" id="PR00081">
    <property type="entry name" value="GDHRDH"/>
</dbReference>